<evidence type="ECO:0000259" key="1">
    <source>
        <dbReference type="PROSITE" id="PS51736"/>
    </source>
</evidence>
<evidence type="ECO:0000313" key="3">
    <source>
        <dbReference type="EMBL" id="OGZ66338.1"/>
    </source>
</evidence>
<proteinExistence type="predicted"/>
<dbReference type="SMART" id="SM00857">
    <property type="entry name" value="Resolvase"/>
    <property type="match status" value="1"/>
</dbReference>
<dbReference type="PROSITE" id="PS51737">
    <property type="entry name" value="RECOMBINASE_DNA_BIND"/>
    <property type="match status" value="1"/>
</dbReference>
<comment type="caution">
    <text evidence="3">The sequence shown here is derived from an EMBL/GenBank/DDBJ whole genome shotgun (WGS) entry which is preliminary data.</text>
</comment>
<dbReference type="Gene3D" id="3.90.1750.20">
    <property type="entry name" value="Putative Large Serine Recombinase, Chain B, Domain 2"/>
    <property type="match status" value="1"/>
</dbReference>
<dbReference type="CDD" id="cd00338">
    <property type="entry name" value="Ser_Recombinase"/>
    <property type="match status" value="1"/>
</dbReference>
<evidence type="ECO:0000259" key="2">
    <source>
        <dbReference type="PROSITE" id="PS51737"/>
    </source>
</evidence>
<dbReference type="InterPro" id="IPR006119">
    <property type="entry name" value="Resolv_N"/>
</dbReference>
<dbReference type="EMBL" id="MHOP01000006">
    <property type="protein sequence ID" value="OGZ66338.1"/>
    <property type="molecule type" value="Genomic_DNA"/>
</dbReference>
<protein>
    <recommendedName>
        <fullName evidence="5">Recombinase domain-containing protein</fullName>
    </recommendedName>
</protein>
<dbReference type="InterPro" id="IPR038109">
    <property type="entry name" value="DNA_bind_recomb_sf"/>
</dbReference>
<sequence length="436" mass="50007">MENTTISTREKSVVVPITVKYCLYARKSTEAEDQQALSIESQIKEMLALAERDGLMVAEIKKEAHSSKEVGQRPIFNQMLAEIREKKFNGILTWAPDRLARNAGDLGSVVDLIDQKLIVEIRTYSQKFTNNPNEKFLLMILGSQAKLENDNKVVNVMRGLKARCEMGWRPSQPPTGYLSEHRTDKKCQVKVDPHRGHTVKQMFEKVGNEQWSGRKVFRWLVDSGFKTKTGKTLTLGNIYILLRNTFYYGEFEYPVGSGNWYQGKHTPIITKELFDKVQVVLNEKFIPKTESKEFAFTQLIKCGYCGSGITADEKFKKLKDGGVNRHVYYFCSTARNIDCKNPAITEPGLINEFIELIDRIDLDELGIRASIELEIARFNKFRIGVLGHKKESHNADIDIRNYAKYLLRDGTITEKRELLSFMKSKLIIKDKKIELS</sequence>
<dbReference type="GO" id="GO:0003677">
    <property type="term" value="F:DNA binding"/>
    <property type="evidence" value="ECO:0007669"/>
    <property type="project" value="InterPro"/>
</dbReference>
<dbReference type="Pfam" id="PF07508">
    <property type="entry name" value="Recombinase"/>
    <property type="match status" value="1"/>
</dbReference>
<evidence type="ECO:0008006" key="5">
    <source>
        <dbReference type="Google" id="ProtNLM"/>
    </source>
</evidence>
<dbReference type="SUPFAM" id="SSF53041">
    <property type="entry name" value="Resolvase-like"/>
    <property type="match status" value="1"/>
</dbReference>
<dbReference type="AlphaFoldDB" id="A0A1G2HWX2"/>
<name>A0A1G2HWX2_9BACT</name>
<dbReference type="PANTHER" id="PTHR30461">
    <property type="entry name" value="DNA-INVERTASE FROM LAMBDOID PROPHAGE"/>
    <property type="match status" value="1"/>
</dbReference>
<dbReference type="Gene3D" id="3.40.50.1390">
    <property type="entry name" value="Resolvase, N-terminal catalytic domain"/>
    <property type="match status" value="1"/>
</dbReference>
<dbReference type="GO" id="GO:0000150">
    <property type="term" value="F:DNA strand exchange activity"/>
    <property type="evidence" value="ECO:0007669"/>
    <property type="project" value="InterPro"/>
</dbReference>
<dbReference type="PROSITE" id="PS51736">
    <property type="entry name" value="RECOMBINASES_3"/>
    <property type="match status" value="1"/>
</dbReference>
<dbReference type="InterPro" id="IPR025827">
    <property type="entry name" value="Zn_ribbon_recom_dom"/>
</dbReference>
<organism evidence="3 4">
    <name type="scientific">Candidatus Staskawiczbacteria bacterium RIFCSPHIGHO2_01_FULL_41_41</name>
    <dbReference type="NCBI Taxonomy" id="1802203"/>
    <lineage>
        <taxon>Bacteria</taxon>
        <taxon>Candidatus Staskawicziibacteriota</taxon>
    </lineage>
</organism>
<dbReference type="Pfam" id="PF00239">
    <property type="entry name" value="Resolvase"/>
    <property type="match status" value="1"/>
</dbReference>
<dbReference type="InterPro" id="IPR011109">
    <property type="entry name" value="DNA_bind_recombinase_dom"/>
</dbReference>
<accession>A0A1G2HWX2</accession>
<gene>
    <name evidence="3" type="ORF">A2822_04740</name>
</gene>
<dbReference type="InterPro" id="IPR050639">
    <property type="entry name" value="SSR_resolvase"/>
</dbReference>
<dbReference type="Proteomes" id="UP000178774">
    <property type="component" value="Unassembled WGS sequence"/>
</dbReference>
<evidence type="ECO:0000313" key="4">
    <source>
        <dbReference type="Proteomes" id="UP000178774"/>
    </source>
</evidence>
<dbReference type="InterPro" id="IPR036162">
    <property type="entry name" value="Resolvase-like_N_sf"/>
</dbReference>
<dbReference type="PANTHER" id="PTHR30461:SF23">
    <property type="entry name" value="DNA RECOMBINASE-RELATED"/>
    <property type="match status" value="1"/>
</dbReference>
<dbReference type="Pfam" id="PF13408">
    <property type="entry name" value="Zn_ribbon_recom"/>
    <property type="match status" value="1"/>
</dbReference>
<feature type="domain" description="Resolvase/invertase-type recombinase catalytic" evidence="1">
    <location>
        <begin position="20"/>
        <end position="167"/>
    </location>
</feature>
<feature type="domain" description="Recombinase" evidence="2">
    <location>
        <begin position="174"/>
        <end position="287"/>
    </location>
</feature>
<reference evidence="3 4" key="1">
    <citation type="journal article" date="2016" name="Nat. Commun.">
        <title>Thousands of microbial genomes shed light on interconnected biogeochemical processes in an aquifer system.</title>
        <authorList>
            <person name="Anantharaman K."/>
            <person name="Brown C.T."/>
            <person name="Hug L.A."/>
            <person name="Sharon I."/>
            <person name="Castelle C.J."/>
            <person name="Probst A.J."/>
            <person name="Thomas B.C."/>
            <person name="Singh A."/>
            <person name="Wilkins M.J."/>
            <person name="Karaoz U."/>
            <person name="Brodie E.L."/>
            <person name="Williams K.H."/>
            <person name="Hubbard S.S."/>
            <person name="Banfield J.F."/>
        </authorList>
    </citation>
    <scope>NUCLEOTIDE SEQUENCE [LARGE SCALE GENOMIC DNA]</scope>
</reference>